<dbReference type="WBParaSite" id="HCON_00123350-00001">
    <property type="protein sequence ID" value="HCON_00123350-00001"/>
    <property type="gene ID" value="HCON_00123350"/>
</dbReference>
<keyword evidence="2" id="KW-1185">Reference proteome</keyword>
<evidence type="ECO:0000256" key="1">
    <source>
        <dbReference type="SAM" id="MobiDB-lite"/>
    </source>
</evidence>
<dbReference type="PANTHER" id="PTHR37439:SF2">
    <property type="entry name" value="SECRETED PROTEIN"/>
    <property type="match status" value="1"/>
</dbReference>
<feature type="compositionally biased region" description="Pro residues" evidence="1">
    <location>
        <begin position="340"/>
        <end position="349"/>
    </location>
</feature>
<evidence type="ECO:0000313" key="3">
    <source>
        <dbReference type="WBParaSite" id="HCON_00123350-00001"/>
    </source>
</evidence>
<dbReference type="PANTHER" id="PTHR37439">
    <property type="entry name" value="PROTEIN CBG25991-RELATED"/>
    <property type="match status" value="1"/>
</dbReference>
<proteinExistence type="predicted"/>
<feature type="compositionally biased region" description="Pro residues" evidence="1">
    <location>
        <begin position="194"/>
        <end position="208"/>
    </location>
</feature>
<dbReference type="Proteomes" id="UP000025227">
    <property type="component" value="Unplaced"/>
</dbReference>
<feature type="region of interest" description="Disordered" evidence="1">
    <location>
        <begin position="47"/>
        <end position="104"/>
    </location>
</feature>
<dbReference type="OMA" id="QMDPNET"/>
<name>A0A7I4YPB6_HAECO</name>
<feature type="compositionally biased region" description="Pro residues" evidence="1">
    <location>
        <begin position="245"/>
        <end position="260"/>
    </location>
</feature>
<feature type="compositionally biased region" description="Basic and acidic residues" evidence="1">
    <location>
        <begin position="64"/>
        <end position="93"/>
    </location>
</feature>
<reference evidence="3" key="1">
    <citation type="submission" date="2020-12" db="UniProtKB">
        <authorList>
            <consortium name="WormBaseParasite"/>
        </authorList>
    </citation>
    <scope>IDENTIFICATION</scope>
    <source>
        <strain evidence="3">MHco3</strain>
    </source>
</reference>
<dbReference type="AlphaFoldDB" id="A0A7I4YPB6"/>
<organism evidence="2 3">
    <name type="scientific">Haemonchus contortus</name>
    <name type="common">Barber pole worm</name>
    <dbReference type="NCBI Taxonomy" id="6289"/>
    <lineage>
        <taxon>Eukaryota</taxon>
        <taxon>Metazoa</taxon>
        <taxon>Ecdysozoa</taxon>
        <taxon>Nematoda</taxon>
        <taxon>Chromadorea</taxon>
        <taxon>Rhabditida</taxon>
        <taxon>Rhabditina</taxon>
        <taxon>Rhabditomorpha</taxon>
        <taxon>Strongyloidea</taxon>
        <taxon>Trichostrongylidae</taxon>
        <taxon>Haemonchus</taxon>
    </lineage>
</organism>
<feature type="compositionally biased region" description="Basic and acidic residues" evidence="1">
    <location>
        <begin position="137"/>
        <end position="167"/>
    </location>
</feature>
<feature type="region of interest" description="Disordered" evidence="1">
    <location>
        <begin position="124"/>
        <end position="374"/>
    </location>
</feature>
<protein>
    <submittedName>
        <fullName evidence="3">Signal peptide protein</fullName>
    </submittedName>
</protein>
<sequence>LLLYFGRRMAECYLDSLEKLTFLAWLPLTVVSATILALLTCDSKGVARFEDDDPDSPANRAKRAAREKLKKELREEEKKRQEGLQRGEFRQMDPNETVNEVPSNWGAAQAMLKAREGQDMKYFEPPKAVSSDTPIESPDHGRSPDPGKSPDKAKSPDQAKFRPRDDNETVNEVVSNWGAAQAMLQKKEGAMAPAKPPPPPAPPKPKGPPKGFRAADDNETVNEVVSNWGAAQAMLQKKEGIANVPPKPGTPKAPPKPKGPPKGFRAADDNETVNEVVSNWGAAQAMLQKREGEQKLRAPTPKKASTPPPPKFRPRDDNETVNEVVSNWGAAQAMLAKKAGPPPQKPQTPPAGGQRTPAQQPKPSTPAGMGKVRKANDFETIDECVSNWGAVQALAKKKGV</sequence>
<evidence type="ECO:0000313" key="2">
    <source>
        <dbReference type="Proteomes" id="UP000025227"/>
    </source>
</evidence>
<dbReference type="OrthoDB" id="5855574at2759"/>
<accession>A0A7I4YPB6</accession>